<evidence type="ECO:0000313" key="12">
    <source>
        <dbReference type="Proteomes" id="UP000254601"/>
    </source>
</evidence>
<dbReference type="GO" id="GO:0005886">
    <property type="term" value="C:plasma membrane"/>
    <property type="evidence" value="ECO:0007669"/>
    <property type="project" value="UniProtKB-SubCell"/>
</dbReference>
<feature type="transmembrane region" description="Helical" evidence="8">
    <location>
        <begin position="151"/>
        <end position="173"/>
    </location>
</feature>
<keyword evidence="12" id="KW-1185">Reference proteome</keyword>
<dbReference type="EMBL" id="UHIC01000001">
    <property type="protein sequence ID" value="SUO94776.1"/>
    <property type="molecule type" value="Genomic_DNA"/>
</dbReference>
<dbReference type="PANTHER" id="PTHR30443:SF0">
    <property type="entry name" value="PHOSPHOETHANOLAMINE TRANSFERASE EPTA"/>
    <property type="match status" value="1"/>
</dbReference>
<dbReference type="Pfam" id="PF00884">
    <property type="entry name" value="Sulfatase"/>
    <property type="match status" value="1"/>
</dbReference>
<evidence type="ECO:0000256" key="5">
    <source>
        <dbReference type="ARBA" id="ARBA00022692"/>
    </source>
</evidence>
<dbReference type="PANTHER" id="PTHR30443">
    <property type="entry name" value="INNER MEMBRANE PROTEIN"/>
    <property type="match status" value="1"/>
</dbReference>
<proteinExistence type="predicted"/>
<dbReference type="Gene3D" id="3.40.720.10">
    <property type="entry name" value="Alkaline Phosphatase, subunit A"/>
    <property type="match status" value="1"/>
</dbReference>
<feature type="transmembrane region" description="Helical" evidence="8">
    <location>
        <begin position="116"/>
        <end position="139"/>
    </location>
</feature>
<dbReference type="GO" id="GO:0009244">
    <property type="term" value="P:lipopolysaccharide core region biosynthetic process"/>
    <property type="evidence" value="ECO:0007669"/>
    <property type="project" value="TreeGrafter"/>
</dbReference>
<feature type="transmembrane region" description="Helical" evidence="8">
    <location>
        <begin position="7"/>
        <end position="27"/>
    </location>
</feature>
<organism evidence="11 12">
    <name type="scientific">Suttonella ornithocola</name>
    <dbReference type="NCBI Taxonomy" id="279832"/>
    <lineage>
        <taxon>Bacteria</taxon>
        <taxon>Pseudomonadati</taxon>
        <taxon>Pseudomonadota</taxon>
        <taxon>Gammaproteobacteria</taxon>
        <taxon>Cardiobacteriales</taxon>
        <taxon>Cardiobacteriaceae</taxon>
        <taxon>Suttonella</taxon>
    </lineage>
</organism>
<evidence type="ECO:0000256" key="8">
    <source>
        <dbReference type="SAM" id="Phobius"/>
    </source>
</evidence>
<dbReference type="RefSeq" id="WP_115305928.1">
    <property type="nucleotide sequence ID" value="NZ_UHIC01000001.1"/>
</dbReference>
<keyword evidence="7 8" id="KW-0472">Membrane</keyword>
<keyword evidence="2" id="KW-1003">Cell membrane</keyword>
<keyword evidence="6 8" id="KW-1133">Transmembrane helix</keyword>
<dbReference type="InterPro" id="IPR040423">
    <property type="entry name" value="PEA_transferase"/>
</dbReference>
<comment type="subcellular location">
    <subcellularLocation>
        <location evidence="1">Cell inner membrane</location>
        <topology evidence="1">Multi-pass membrane protein</topology>
    </subcellularLocation>
</comment>
<evidence type="ECO:0000259" key="9">
    <source>
        <dbReference type="Pfam" id="PF00884"/>
    </source>
</evidence>
<dbReference type="GO" id="GO:0016776">
    <property type="term" value="F:phosphotransferase activity, phosphate group as acceptor"/>
    <property type="evidence" value="ECO:0007669"/>
    <property type="project" value="TreeGrafter"/>
</dbReference>
<feature type="domain" description="Sulfatase N-terminal" evidence="9">
    <location>
        <begin position="230"/>
        <end position="511"/>
    </location>
</feature>
<dbReference type="InterPro" id="IPR058130">
    <property type="entry name" value="PEA_transf_C"/>
</dbReference>
<evidence type="ECO:0000259" key="10">
    <source>
        <dbReference type="Pfam" id="PF08019"/>
    </source>
</evidence>
<name>A0A380MRV8_9GAMM</name>
<keyword evidence="5 8" id="KW-0812">Transmembrane</keyword>
<reference evidence="11 12" key="1">
    <citation type="submission" date="2018-06" db="EMBL/GenBank/DDBJ databases">
        <authorList>
            <consortium name="Pathogen Informatics"/>
            <person name="Doyle S."/>
        </authorList>
    </citation>
    <scope>NUCLEOTIDE SEQUENCE [LARGE SCALE GENOMIC DNA]</scope>
    <source>
        <strain evidence="11 12">NCTC13337</strain>
    </source>
</reference>
<dbReference type="InterPro" id="IPR000917">
    <property type="entry name" value="Sulfatase_N"/>
</dbReference>
<evidence type="ECO:0000256" key="3">
    <source>
        <dbReference type="ARBA" id="ARBA00022519"/>
    </source>
</evidence>
<gene>
    <name evidence="11" type="primary">eptA</name>
    <name evidence="11" type="ORF">NCTC13337_00934</name>
</gene>
<evidence type="ECO:0000256" key="7">
    <source>
        <dbReference type="ARBA" id="ARBA00023136"/>
    </source>
</evidence>
<dbReference type="InterPro" id="IPR017850">
    <property type="entry name" value="Alkaline_phosphatase_core_sf"/>
</dbReference>
<dbReference type="AlphaFoldDB" id="A0A380MRV8"/>
<evidence type="ECO:0000256" key="1">
    <source>
        <dbReference type="ARBA" id="ARBA00004429"/>
    </source>
</evidence>
<dbReference type="EC" id="2.7.-.-" evidence="11"/>
<sequence>MKLFRPILSIHFVTAICALYFVCVFNIRSFQILFQYQNTSYFSNWLFIGNFSLSLFLLLWAIFSLLCAWPYWFRPFTSIIILISSLVAYGGLRYQAVFDHSMIDNLLNTNPVETSMYINFSSISWFLLTGVLPVVFLWMIRISYGSIKTFFLKKILIIIASLSIAGGLIYSQYIDYAAFGRNNRVVRQYLVPSYWMSSSFKYIQKTLHPKPPFKVLGEDMHRQSNDKPRLFILVIGETARAQNYPFYGYTRNTTPFTEDLPLWRLAGTSCGTSTAQSVPCMLSSQKHKNFERKEALNQSNILDILQKTGVSILWLDNDSGCQGTCDRMTNVQNFPNKTSSPLCHDGSCYDEILVKELSHYLDTTPIDKDTLIVLHLMGSHGPTYYKRYPESEAFFQPTCAQSDIENCTHEALVNTYDNTIRYTDKLLSEVISMLKKQTNTKATLFYLSDHGESLGENGLYLHGTPYAFAPKEQTTIPMMIWSDNPKLLFDCQKNTTPYGQDNIFSTLLGAFSVQGSLYQKKDDMLANCKI</sequence>
<dbReference type="CDD" id="cd16017">
    <property type="entry name" value="LptA"/>
    <property type="match status" value="1"/>
</dbReference>
<dbReference type="OrthoDB" id="9786870at2"/>
<accession>A0A380MRV8</accession>
<protein>
    <submittedName>
        <fullName evidence="11">Phosphoethanolamine transferase eptA</fullName>
        <ecNumber evidence="11">2.7.-.-</ecNumber>
    </submittedName>
</protein>
<dbReference type="NCBIfam" id="NF028537">
    <property type="entry name" value="P_eth_NH2_trans"/>
    <property type="match status" value="1"/>
</dbReference>
<dbReference type="Pfam" id="PF08019">
    <property type="entry name" value="EptA_B_N"/>
    <property type="match status" value="1"/>
</dbReference>
<keyword evidence="4 11" id="KW-0808">Transferase</keyword>
<dbReference type="SUPFAM" id="SSF53649">
    <property type="entry name" value="Alkaline phosphatase-like"/>
    <property type="match status" value="1"/>
</dbReference>
<feature type="domain" description="Phosphoethanolamine transferase N-terminal" evidence="10">
    <location>
        <begin position="55"/>
        <end position="206"/>
    </location>
</feature>
<dbReference type="InterPro" id="IPR012549">
    <property type="entry name" value="EptA-like_N"/>
</dbReference>
<dbReference type="Proteomes" id="UP000254601">
    <property type="component" value="Unassembled WGS sequence"/>
</dbReference>
<evidence type="ECO:0000256" key="4">
    <source>
        <dbReference type="ARBA" id="ARBA00022679"/>
    </source>
</evidence>
<evidence type="ECO:0000256" key="2">
    <source>
        <dbReference type="ARBA" id="ARBA00022475"/>
    </source>
</evidence>
<keyword evidence="3" id="KW-0997">Cell inner membrane</keyword>
<feature type="transmembrane region" description="Helical" evidence="8">
    <location>
        <begin position="76"/>
        <end position="96"/>
    </location>
</feature>
<evidence type="ECO:0000313" key="11">
    <source>
        <dbReference type="EMBL" id="SUO94776.1"/>
    </source>
</evidence>
<feature type="transmembrane region" description="Helical" evidence="8">
    <location>
        <begin position="47"/>
        <end position="69"/>
    </location>
</feature>
<evidence type="ECO:0000256" key="6">
    <source>
        <dbReference type="ARBA" id="ARBA00022989"/>
    </source>
</evidence>